<dbReference type="InterPro" id="IPR029058">
    <property type="entry name" value="AB_hydrolase_fold"/>
</dbReference>
<dbReference type="PANTHER" id="PTHR38050">
    <property type="match status" value="1"/>
</dbReference>
<keyword evidence="8" id="KW-0624">Polysaccharide degradation</keyword>
<accession>A0ABR1KM13</accession>
<feature type="chain" id="PRO_5046460363" description="feruloyl esterase" evidence="10">
    <location>
        <begin position="21"/>
        <end position="323"/>
    </location>
</feature>
<keyword evidence="12" id="KW-1185">Reference proteome</keyword>
<dbReference type="EMBL" id="JBBPHU010000005">
    <property type="protein sequence ID" value="KAK7517528.1"/>
    <property type="molecule type" value="Genomic_DNA"/>
</dbReference>
<evidence type="ECO:0000313" key="11">
    <source>
        <dbReference type="EMBL" id="KAK7517528.1"/>
    </source>
</evidence>
<keyword evidence="4" id="KW-0858">Xylan degradation</keyword>
<comment type="catalytic activity">
    <reaction evidence="9">
        <text>feruloyl-polysaccharide + H2O = ferulate + polysaccharide.</text>
        <dbReference type="EC" id="3.1.1.73"/>
    </reaction>
</comment>
<dbReference type="EC" id="3.1.1.73" evidence="2"/>
<evidence type="ECO:0000256" key="7">
    <source>
        <dbReference type="ARBA" id="ARBA00023277"/>
    </source>
</evidence>
<comment type="subcellular location">
    <subcellularLocation>
        <location evidence="1">Secreted</location>
    </subcellularLocation>
</comment>
<dbReference type="SUPFAM" id="SSF53474">
    <property type="entry name" value="alpha/beta-Hydrolases"/>
    <property type="match status" value="1"/>
</dbReference>
<feature type="signal peptide" evidence="10">
    <location>
        <begin position="1"/>
        <end position="20"/>
    </location>
</feature>
<dbReference type="GO" id="GO:0016787">
    <property type="term" value="F:hydrolase activity"/>
    <property type="evidence" value="ECO:0007669"/>
    <property type="project" value="UniProtKB-KW"/>
</dbReference>
<reference evidence="11 12" key="1">
    <citation type="submission" date="2024-04" db="EMBL/GenBank/DDBJ databases">
        <title>Phyllosticta paracitricarpa is synonymous to the EU quarantine fungus P. citricarpa based on phylogenomic analyses.</title>
        <authorList>
            <consortium name="Lawrence Berkeley National Laboratory"/>
            <person name="Van Ingen-Buijs V.A."/>
            <person name="Van Westerhoven A.C."/>
            <person name="Haridas S."/>
            <person name="Skiadas P."/>
            <person name="Martin F."/>
            <person name="Groenewald J.Z."/>
            <person name="Crous P.W."/>
            <person name="Seidl M.F."/>
        </authorList>
    </citation>
    <scope>NUCLEOTIDE SEQUENCE [LARGE SCALE GENOMIC DNA]</scope>
    <source>
        <strain evidence="11 12">CBS 123371</strain>
    </source>
</reference>
<organism evidence="11 12">
    <name type="scientific">Phyllosticta citriasiana</name>
    <dbReference type="NCBI Taxonomy" id="595635"/>
    <lineage>
        <taxon>Eukaryota</taxon>
        <taxon>Fungi</taxon>
        <taxon>Dikarya</taxon>
        <taxon>Ascomycota</taxon>
        <taxon>Pezizomycotina</taxon>
        <taxon>Dothideomycetes</taxon>
        <taxon>Dothideomycetes incertae sedis</taxon>
        <taxon>Botryosphaeriales</taxon>
        <taxon>Phyllostictaceae</taxon>
        <taxon>Phyllosticta</taxon>
    </lineage>
</organism>
<evidence type="ECO:0000256" key="10">
    <source>
        <dbReference type="SAM" id="SignalP"/>
    </source>
</evidence>
<evidence type="ECO:0000256" key="3">
    <source>
        <dbReference type="ARBA" id="ARBA00022525"/>
    </source>
</evidence>
<evidence type="ECO:0000256" key="1">
    <source>
        <dbReference type="ARBA" id="ARBA00004613"/>
    </source>
</evidence>
<keyword evidence="7" id="KW-0119">Carbohydrate metabolism</keyword>
<protein>
    <recommendedName>
        <fullName evidence="2">feruloyl esterase</fullName>
        <ecNumber evidence="2">3.1.1.73</ecNumber>
    </recommendedName>
</protein>
<dbReference type="Proteomes" id="UP001363622">
    <property type="component" value="Unassembled WGS sequence"/>
</dbReference>
<evidence type="ECO:0000256" key="6">
    <source>
        <dbReference type="ARBA" id="ARBA00022801"/>
    </source>
</evidence>
<evidence type="ECO:0000256" key="9">
    <source>
        <dbReference type="ARBA" id="ARBA00034075"/>
    </source>
</evidence>
<name>A0ABR1KM13_9PEZI</name>
<evidence type="ECO:0000256" key="4">
    <source>
        <dbReference type="ARBA" id="ARBA00022651"/>
    </source>
</evidence>
<gene>
    <name evidence="11" type="ORF">IWZ03DRAFT_394036</name>
</gene>
<dbReference type="PANTHER" id="PTHR38050:SF2">
    <property type="entry name" value="FERULOYL ESTERASE C-RELATED"/>
    <property type="match status" value="1"/>
</dbReference>
<evidence type="ECO:0000256" key="2">
    <source>
        <dbReference type="ARBA" id="ARBA00013091"/>
    </source>
</evidence>
<dbReference type="Gene3D" id="3.40.50.1820">
    <property type="entry name" value="alpha/beta hydrolase"/>
    <property type="match status" value="1"/>
</dbReference>
<evidence type="ECO:0000256" key="5">
    <source>
        <dbReference type="ARBA" id="ARBA00022729"/>
    </source>
</evidence>
<evidence type="ECO:0000256" key="8">
    <source>
        <dbReference type="ARBA" id="ARBA00023326"/>
    </source>
</evidence>
<keyword evidence="3" id="KW-0964">Secreted</keyword>
<proteinExistence type="predicted"/>
<comment type="caution">
    <text evidence="11">The sequence shown here is derived from an EMBL/GenBank/DDBJ whole genome shotgun (WGS) entry which is preliminary data.</text>
</comment>
<dbReference type="InterPro" id="IPR043595">
    <property type="entry name" value="FaeB/C/D"/>
</dbReference>
<keyword evidence="6 11" id="KW-0378">Hydrolase</keyword>
<keyword evidence="5 10" id="KW-0732">Signal</keyword>
<sequence>MLSFSLQLASLAVCASTAAATASCGCGKSLPTDVVPGADSTNVTIYSGGIERSYLIHLPANYTTNEPVPLILSFHGRTKSAAEQEELSQFSNASYNPRAIAVYPQGVANSKGVRQWTGDPDAPANVSDIAFTSDLITNLTSSYCVDTSRVYATGKSNGGGLVGLLACDPTTSAQIAAFAPVSGAFYYGVLGAANDSLPACNPSRSPIPILEFHGELDTTIPYDGRGPGGRGETAPVLDWVHDWVERDGFHVDSNVTTSVCQGTGYPEVERHSWGGGVVQHYWESNLKHTWPATYANDDDESGNYTTCYDGAAVIMTFFENFSL</sequence>
<evidence type="ECO:0000313" key="12">
    <source>
        <dbReference type="Proteomes" id="UP001363622"/>
    </source>
</evidence>